<dbReference type="InterPro" id="IPR053916">
    <property type="entry name" value="DUF6978"/>
</dbReference>
<protein>
    <submittedName>
        <fullName evidence="1">Uncharacterized protein</fullName>
    </submittedName>
</protein>
<reference evidence="1 2" key="1">
    <citation type="journal article" date="2005" name="J. Bacteriol.">
        <title>Insights on evolution of virulence and resistance from the complete genome analysis of an early methicillin-resistant Staphylococcus aureus strain and a biofilm-producing methicillin-resistant Staphylococcus epidermidis strain.</title>
        <authorList>
            <person name="Gill S.R."/>
            <person name="Fouts D.E."/>
            <person name="Archer G.L."/>
            <person name="Mongodin E.F."/>
            <person name="Deboy R.T."/>
            <person name="Ravel J."/>
            <person name="Paulsen I.T."/>
            <person name="Kolonay J.F."/>
            <person name="Brinkac L."/>
            <person name="Beanan M."/>
            <person name="Dodson R.J."/>
            <person name="Daugherty S.C."/>
            <person name="Madupu R."/>
            <person name="Angiuoli S.V."/>
            <person name="Durkin A.S."/>
            <person name="Haft D.H."/>
            <person name="Vamathevan J."/>
            <person name="Khouri H."/>
            <person name="Utterback T."/>
            <person name="Lee C."/>
            <person name="Dimitrov G."/>
            <person name="Jiang L."/>
            <person name="Qin H."/>
            <person name="Weidman J."/>
            <person name="Tran K."/>
            <person name="Kang K."/>
            <person name="Hance I.R."/>
            <person name="Nelson K.E."/>
            <person name="Fraser C.M."/>
        </authorList>
    </citation>
    <scope>NUCLEOTIDE SEQUENCE [LARGE SCALE GENOMIC DNA]</scope>
    <source>
        <strain evidence="1 2">COL</strain>
    </source>
</reference>
<gene>
    <name evidence="1" type="ordered locus">SACOL1882</name>
</gene>
<dbReference type="AlphaFoldDB" id="A0A0H2WXG5"/>
<sequence>MVVYASHLSFLLFSNKKVLKINAYTGTDMAKLDLNSLDDEHVKLLINELKYPETHIDVNELKTIVASRINERQEIISFKLGIKYLLTIKRGNIEKDRFSISIIFKDTYHTLVRIDINGGTHDNPDGTIAPKSHIHIYNDKYDKKDRFAYEINLKDFPDIYNLYNVYMSFLEYNNIKDLE</sequence>
<dbReference type="RefSeq" id="WP_001790220.1">
    <property type="nucleotide sequence ID" value="NZ_JBGOFO010000011.1"/>
</dbReference>
<dbReference type="Proteomes" id="UP000000530">
    <property type="component" value="Chromosome"/>
</dbReference>
<dbReference type="HOGENOM" id="CLU_144223_0_0_9"/>
<proteinExistence type="predicted"/>
<dbReference type="EMBL" id="CP000046">
    <property type="protein sequence ID" value="AAW36896.1"/>
    <property type="molecule type" value="Genomic_DNA"/>
</dbReference>
<accession>A0A0H2WXG5</accession>
<evidence type="ECO:0000313" key="1">
    <source>
        <dbReference type="EMBL" id="AAW36896.1"/>
    </source>
</evidence>
<name>A0A0H2WXG5_STAAC</name>
<dbReference type="KEGG" id="sac:SACOL1882"/>
<dbReference type="Pfam" id="PF22398">
    <property type="entry name" value="DUF6978"/>
    <property type="match status" value="1"/>
</dbReference>
<organism evidence="1 2">
    <name type="scientific">Staphylococcus aureus (strain COL)</name>
    <dbReference type="NCBI Taxonomy" id="93062"/>
    <lineage>
        <taxon>Bacteria</taxon>
        <taxon>Bacillati</taxon>
        <taxon>Bacillota</taxon>
        <taxon>Bacilli</taxon>
        <taxon>Bacillales</taxon>
        <taxon>Staphylococcaceae</taxon>
        <taxon>Staphylococcus</taxon>
    </lineage>
</organism>
<evidence type="ECO:0000313" key="2">
    <source>
        <dbReference type="Proteomes" id="UP000000530"/>
    </source>
</evidence>